<sequence length="82" mass="9086">MGEVPQDEDEIAKILTSISRLPDDSIPAIEDSPARESRGRQRKAKSYEGGSLSPAIVVSSQTEKRGRPLELCISVYILHFLF</sequence>
<dbReference type="AlphaFoldDB" id="A0A9K3D8T0"/>
<name>A0A9K3D8T0_9EUKA</name>
<dbReference type="EMBL" id="BDIP01007016">
    <property type="protein sequence ID" value="GIQ91021.1"/>
    <property type="molecule type" value="Genomic_DNA"/>
</dbReference>
<dbReference type="Proteomes" id="UP000265618">
    <property type="component" value="Unassembled WGS sequence"/>
</dbReference>
<feature type="region of interest" description="Disordered" evidence="1">
    <location>
        <begin position="23"/>
        <end position="49"/>
    </location>
</feature>
<evidence type="ECO:0000313" key="2">
    <source>
        <dbReference type="EMBL" id="GIQ91021.1"/>
    </source>
</evidence>
<keyword evidence="3" id="KW-1185">Reference proteome</keyword>
<organism evidence="2 3">
    <name type="scientific">Kipferlia bialata</name>
    <dbReference type="NCBI Taxonomy" id="797122"/>
    <lineage>
        <taxon>Eukaryota</taxon>
        <taxon>Metamonada</taxon>
        <taxon>Carpediemonas-like organisms</taxon>
        <taxon>Kipferlia</taxon>
    </lineage>
</organism>
<reference evidence="2 3" key="1">
    <citation type="journal article" date="2018" name="PLoS ONE">
        <title>The draft genome of Kipferlia bialata reveals reductive genome evolution in fornicate parasites.</title>
        <authorList>
            <person name="Tanifuji G."/>
            <person name="Takabayashi S."/>
            <person name="Kume K."/>
            <person name="Takagi M."/>
            <person name="Nakayama T."/>
            <person name="Kamikawa R."/>
            <person name="Inagaki Y."/>
            <person name="Hashimoto T."/>
        </authorList>
    </citation>
    <scope>NUCLEOTIDE SEQUENCE [LARGE SCALE GENOMIC DNA]</scope>
    <source>
        <strain evidence="2">NY0173</strain>
    </source>
</reference>
<evidence type="ECO:0000256" key="1">
    <source>
        <dbReference type="SAM" id="MobiDB-lite"/>
    </source>
</evidence>
<evidence type="ECO:0000313" key="3">
    <source>
        <dbReference type="Proteomes" id="UP000265618"/>
    </source>
</evidence>
<accession>A0A9K3D8T0</accession>
<comment type="caution">
    <text evidence="2">The sequence shown here is derived from an EMBL/GenBank/DDBJ whole genome shotgun (WGS) entry which is preliminary data.</text>
</comment>
<proteinExistence type="predicted"/>
<gene>
    <name evidence="2" type="ORF">KIPB_014060</name>
</gene>
<protein>
    <submittedName>
        <fullName evidence="2">Uncharacterized protein</fullName>
    </submittedName>
</protein>